<proteinExistence type="predicted"/>
<dbReference type="Proteomes" id="UP000253970">
    <property type="component" value="Unassembled WGS sequence"/>
</dbReference>
<reference evidence="2 3" key="1">
    <citation type="journal article" date="2018" name="Elife">
        <title>Discovery and characterization of a prevalent human gut bacterial enzyme sufficient for the inactivation of a family of plant toxins.</title>
        <authorList>
            <person name="Koppel N."/>
            <person name="Bisanz J.E."/>
            <person name="Pandelia M.E."/>
            <person name="Turnbaugh P.J."/>
            <person name="Balskus E.P."/>
        </authorList>
    </citation>
    <scope>NUCLEOTIDE SEQUENCE [LARGE SCALE GENOMIC DNA]</scope>
    <source>
        <strain evidence="2 3">W1 BHI 6</strain>
    </source>
</reference>
<dbReference type="InterPro" id="IPR001387">
    <property type="entry name" value="Cro/C1-type_HTH"/>
</dbReference>
<comment type="caution">
    <text evidence="2">The sequence shown here is derived from an EMBL/GenBank/DDBJ whole genome shotgun (WGS) entry which is preliminary data.</text>
</comment>
<dbReference type="Pfam" id="PF01381">
    <property type="entry name" value="HTH_3"/>
    <property type="match status" value="1"/>
</dbReference>
<feature type="domain" description="HTH cro/C1-type" evidence="1">
    <location>
        <begin position="7"/>
        <end position="61"/>
    </location>
</feature>
<evidence type="ECO:0000259" key="1">
    <source>
        <dbReference type="PROSITE" id="PS50943"/>
    </source>
</evidence>
<dbReference type="PROSITE" id="PS50943">
    <property type="entry name" value="HTH_CROC1"/>
    <property type="match status" value="1"/>
</dbReference>
<organism evidence="2 3">
    <name type="scientific">Eggerthella lenta</name>
    <name type="common">Eubacterium lentum</name>
    <dbReference type="NCBI Taxonomy" id="84112"/>
    <lineage>
        <taxon>Bacteria</taxon>
        <taxon>Bacillati</taxon>
        <taxon>Actinomycetota</taxon>
        <taxon>Coriobacteriia</taxon>
        <taxon>Eggerthellales</taxon>
        <taxon>Eggerthellaceae</taxon>
        <taxon>Eggerthella</taxon>
    </lineage>
</organism>
<dbReference type="RefSeq" id="WP_114533982.1">
    <property type="nucleotide sequence ID" value="NZ_BQNE01000001.1"/>
</dbReference>
<dbReference type="InterPro" id="IPR010982">
    <property type="entry name" value="Lambda_DNA-bd_dom_sf"/>
</dbReference>
<dbReference type="EMBL" id="PPTU01000012">
    <property type="protein sequence ID" value="RDB69768.1"/>
    <property type="molecule type" value="Genomic_DNA"/>
</dbReference>
<dbReference type="Gene3D" id="1.10.260.40">
    <property type="entry name" value="lambda repressor-like DNA-binding domains"/>
    <property type="match status" value="1"/>
</dbReference>
<dbReference type="InterPro" id="IPR036286">
    <property type="entry name" value="LexA/Signal_pep-like_sf"/>
</dbReference>
<dbReference type="GO" id="GO:0003677">
    <property type="term" value="F:DNA binding"/>
    <property type="evidence" value="ECO:0007669"/>
    <property type="project" value="InterPro"/>
</dbReference>
<evidence type="ECO:0000313" key="2">
    <source>
        <dbReference type="EMBL" id="RDB69768.1"/>
    </source>
</evidence>
<evidence type="ECO:0000313" key="3">
    <source>
        <dbReference type="Proteomes" id="UP000253970"/>
    </source>
</evidence>
<dbReference type="SUPFAM" id="SSF47413">
    <property type="entry name" value="lambda repressor-like DNA-binding domains"/>
    <property type="match status" value="1"/>
</dbReference>
<protein>
    <recommendedName>
        <fullName evidence="1">HTH cro/C1-type domain-containing protein</fullName>
    </recommendedName>
</protein>
<dbReference type="Gene3D" id="2.10.109.10">
    <property type="entry name" value="Umud Fragment, subunit A"/>
    <property type="match status" value="1"/>
</dbReference>
<accession>A0A369ME59</accession>
<dbReference type="InterPro" id="IPR015927">
    <property type="entry name" value="Peptidase_S24_S26A/B/C"/>
</dbReference>
<dbReference type="Pfam" id="PF00717">
    <property type="entry name" value="Peptidase_S24"/>
    <property type="match status" value="1"/>
</dbReference>
<name>A0A369ME59_EGGLN</name>
<dbReference type="SUPFAM" id="SSF51306">
    <property type="entry name" value="LexA/Signal peptidase"/>
    <property type="match status" value="1"/>
</dbReference>
<dbReference type="CDD" id="cd00093">
    <property type="entry name" value="HTH_XRE"/>
    <property type="match status" value="1"/>
</dbReference>
<dbReference type="SMART" id="SM00530">
    <property type="entry name" value="HTH_XRE"/>
    <property type="match status" value="1"/>
</dbReference>
<gene>
    <name evidence="2" type="ORF">C1875_08965</name>
</gene>
<sequence length="218" mass="24299">MGVGDNIRALRTREHLSQAELAKRLSVTKETVSRWETSKSFIRKAHLEKFIEVFGVTADDVLSEGLGFASEPSVARDPSSGAGPNDVMQLPYPVYKVERSGNGTTLRCSSEAYAPLDVAQRHPVGIFVRMDCREMTRLYPVGSLLLVDQKLRPWNGCTVVAYLDNATVVIRRYLAGNNTIMLSSWTYDAPAPDLMIDRRRVRIVGVVVWYQADHDLGA</sequence>
<dbReference type="AlphaFoldDB" id="A0A369ME59"/>